<dbReference type="Proteomes" id="UP001597203">
    <property type="component" value="Unassembled WGS sequence"/>
</dbReference>
<keyword evidence="2" id="KW-1185">Reference proteome</keyword>
<sequence length="69" mass="8032">MADAAPDELTRPQKRVLKRLYNGRTIPVIVEQTPFLTYRDATRFLLALPRDAREAAYAVMKAQEKEDRR</sequence>
<dbReference type="EMBL" id="JBHTLS010000135">
    <property type="protein sequence ID" value="MFD1107612.1"/>
    <property type="molecule type" value="Genomic_DNA"/>
</dbReference>
<gene>
    <name evidence="1" type="ORF">ACFQ24_22315</name>
</gene>
<evidence type="ECO:0000313" key="1">
    <source>
        <dbReference type="EMBL" id="MFD1107612.1"/>
    </source>
</evidence>
<protein>
    <submittedName>
        <fullName evidence="1">Uncharacterized protein</fullName>
    </submittedName>
</protein>
<comment type="caution">
    <text evidence="1">The sequence shown here is derived from an EMBL/GenBank/DDBJ whole genome shotgun (WGS) entry which is preliminary data.</text>
</comment>
<name>A0ABW3P9U2_9SPHN</name>
<proteinExistence type="predicted"/>
<reference evidence="2" key="1">
    <citation type="journal article" date="2019" name="Int. J. Syst. Evol. Microbiol.">
        <title>The Global Catalogue of Microorganisms (GCM) 10K type strain sequencing project: providing services to taxonomists for standard genome sequencing and annotation.</title>
        <authorList>
            <consortium name="The Broad Institute Genomics Platform"/>
            <consortium name="The Broad Institute Genome Sequencing Center for Infectious Disease"/>
            <person name="Wu L."/>
            <person name="Ma J."/>
        </authorList>
    </citation>
    <scope>NUCLEOTIDE SEQUENCE [LARGE SCALE GENOMIC DNA]</scope>
    <source>
        <strain evidence="2">CCUG 54329</strain>
    </source>
</reference>
<dbReference type="RefSeq" id="WP_380915309.1">
    <property type="nucleotide sequence ID" value="NZ_JBHTLS010000135.1"/>
</dbReference>
<evidence type="ECO:0000313" key="2">
    <source>
        <dbReference type="Proteomes" id="UP001597203"/>
    </source>
</evidence>
<organism evidence="1 2">
    <name type="scientific">Sphingobium olei</name>
    <dbReference type="NCBI Taxonomy" id="420955"/>
    <lineage>
        <taxon>Bacteria</taxon>
        <taxon>Pseudomonadati</taxon>
        <taxon>Pseudomonadota</taxon>
        <taxon>Alphaproteobacteria</taxon>
        <taxon>Sphingomonadales</taxon>
        <taxon>Sphingomonadaceae</taxon>
        <taxon>Sphingobium</taxon>
    </lineage>
</organism>
<accession>A0ABW3P9U2</accession>